<organism evidence="2 3">
    <name type="scientific">Herbihabitans rhizosphaerae</name>
    <dbReference type="NCBI Taxonomy" id="1872711"/>
    <lineage>
        <taxon>Bacteria</taxon>
        <taxon>Bacillati</taxon>
        <taxon>Actinomycetota</taxon>
        <taxon>Actinomycetes</taxon>
        <taxon>Pseudonocardiales</taxon>
        <taxon>Pseudonocardiaceae</taxon>
        <taxon>Herbihabitans</taxon>
    </lineage>
</organism>
<dbReference type="OrthoDB" id="4510758at2"/>
<dbReference type="GO" id="GO:0016747">
    <property type="term" value="F:acyltransferase activity, transferring groups other than amino-acyl groups"/>
    <property type="evidence" value="ECO:0007669"/>
    <property type="project" value="TreeGrafter"/>
</dbReference>
<dbReference type="PANTHER" id="PTHR48098">
    <property type="entry name" value="ENTEROCHELIN ESTERASE-RELATED"/>
    <property type="match status" value="1"/>
</dbReference>
<sequence length="317" mass="34669">MRLAAVAAAIAVVAALLSITSATAEPDEPTVVNRTWIDTRTVDLEIASPALGHNAMVRLLMPVRWVDQPTREWPVLYLLHGCCDPLDYQSWTHFTDVEQLTANEDVIVVLPSDGRIGMYSNWWNNGGSNKPDWETFHTEEVRSIIERDYRAGTKRAAAGLSIGGYGAMAYAYRKRGMFAAAASYSGSPDTLAPLQPAGIKGILESEGLDPNALWGDEVANNDIWRAHNPANHVADLRGVQLYVSAGDGNPGPLDPPGQEFEAHESMALASSSIFVRQLDLAGVPVTTNFYGAGTHNWTYWERELHASWPMIKRALGL</sequence>
<keyword evidence="3" id="KW-1185">Reference proteome</keyword>
<reference evidence="2 3" key="1">
    <citation type="submission" date="2019-02" db="EMBL/GenBank/DDBJ databases">
        <title>Genomic Encyclopedia of Type Strains, Phase IV (KMG-IV): sequencing the most valuable type-strain genomes for metagenomic binning, comparative biology and taxonomic classification.</title>
        <authorList>
            <person name="Goeker M."/>
        </authorList>
    </citation>
    <scope>NUCLEOTIDE SEQUENCE [LARGE SCALE GENOMIC DNA]</scope>
    <source>
        <strain evidence="2 3">DSM 101727</strain>
    </source>
</reference>
<dbReference type="AlphaFoldDB" id="A0A4Q7KLV5"/>
<protein>
    <submittedName>
        <fullName evidence="2">S-formylglutathione hydrolase FrmB</fullName>
    </submittedName>
</protein>
<dbReference type="InterPro" id="IPR000801">
    <property type="entry name" value="Esterase-like"/>
</dbReference>
<accession>A0A4Q7KLV5</accession>
<evidence type="ECO:0000256" key="1">
    <source>
        <dbReference type="SAM" id="SignalP"/>
    </source>
</evidence>
<dbReference type="RefSeq" id="WP_130345115.1">
    <property type="nucleotide sequence ID" value="NZ_SGWQ01000005.1"/>
</dbReference>
<feature type="signal peptide" evidence="1">
    <location>
        <begin position="1"/>
        <end position="24"/>
    </location>
</feature>
<dbReference type="EMBL" id="SGWQ01000005">
    <property type="protein sequence ID" value="RZS37648.1"/>
    <property type="molecule type" value="Genomic_DNA"/>
</dbReference>
<keyword evidence="2" id="KW-0378">Hydrolase</keyword>
<feature type="chain" id="PRO_5020826128" evidence="1">
    <location>
        <begin position="25"/>
        <end position="317"/>
    </location>
</feature>
<name>A0A4Q7KLV5_9PSEU</name>
<comment type="caution">
    <text evidence="2">The sequence shown here is derived from an EMBL/GenBank/DDBJ whole genome shotgun (WGS) entry which is preliminary data.</text>
</comment>
<dbReference type="Proteomes" id="UP000294257">
    <property type="component" value="Unassembled WGS sequence"/>
</dbReference>
<dbReference type="SUPFAM" id="SSF53474">
    <property type="entry name" value="alpha/beta-Hydrolases"/>
    <property type="match status" value="1"/>
</dbReference>
<evidence type="ECO:0000313" key="2">
    <source>
        <dbReference type="EMBL" id="RZS37648.1"/>
    </source>
</evidence>
<dbReference type="InterPro" id="IPR050583">
    <property type="entry name" value="Mycobacterial_A85_antigen"/>
</dbReference>
<dbReference type="GO" id="GO:0016787">
    <property type="term" value="F:hydrolase activity"/>
    <property type="evidence" value="ECO:0007669"/>
    <property type="project" value="UniProtKB-KW"/>
</dbReference>
<dbReference type="PANTHER" id="PTHR48098:SF1">
    <property type="entry name" value="DIACYLGLYCEROL ACYLTRANSFERASE_MYCOLYLTRANSFERASE AG85A"/>
    <property type="match status" value="1"/>
</dbReference>
<dbReference type="Gene3D" id="3.40.50.1820">
    <property type="entry name" value="alpha/beta hydrolase"/>
    <property type="match status" value="1"/>
</dbReference>
<dbReference type="InterPro" id="IPR029058">
    <property type="entry name" value="AB_hydrolase_fold"/>
</dbReference>
<dbReference type="Pfam" id="PF00756">
    <property type="entry name" value="Esterase"/>
    <property type="match status" value="1"/>
</dbReference>
<evidence type="ECO:0000313" key="3">
    <source>
        <dbReference type="Proteomes" id="UP000294257"/>
    </source>
</evidence>
<proteinExistence type="predicted"/>
<keyword evidence="1" id="KW-0732">Signal</keyword>
<gene>
    <name evidence="2" type="ORF">EV193_105206</name>
</gene>